<gene>
    <name evidence="2" type="ORF">LACBIDRAFT_296882</name>
</gene>
<sequence length="105" mass="11633">MARTKTRYLALKEPQKQLGHAQRMSGVEKIGTADMSENLSTHMDPPQHPEDARGQIPRVTKNNGIHHNNAINRHLLVRGQPNQIADSQYSAVNPAEMLDKGSVST</sequence>
<evidence type="ECO:0000313" key="3">
    <source>
        <dbReference type="Proteomes" id="UP000001194"/>
    </source>
</evidence>
<evidence type="ECO:0000256" key="1">
    <source>
        <dbReference type="SAM" id="MobiDB-lite"/>
    </source>
</evidence>
<dbReference type="AlphaFoldDB" id="B0D9H3"/>
<dbReference type="EMBL" id="DS547101">
    <property type="protein sequence ID" value="EDR08352.1"/>
    <property type="molecule type" value="Genomic_DNA"/>
</dbReference>
<dbReference type="GeneID" id="6076549"/>
<protein>
    <submittedName>
        <fullName evidence="2">Predicted protein</fullName>
    </submittedName>
</protein>
<keyword evidence="3" id="KW-1185">Reference proteome</keyword>
<organism evidence="3">
    <name type="scientific">Laccaria bicolor (strain S238N-H82 / ATCC MYA-4686)</name>
    <name type="common">Bicoloured deceiver</name>
    <name type="synonym">Laccaria laccata var. bicolor</name>
    <dbReference type="NCBI Taxonomy" id="486041"/>
    <lineage>
        <taxon>Eukaryota</taxon>
        <taxon>Fungi</taxon>
        <taxon>Dikarya</taxon>
        <taxon>Basidiomycota</taxon>
        <taxon>Agaricomycotina</taxon>
        <taxon>Agaricomycetes</taxon>
        <taxon>Agaricomycetidae</taxon>
        <taxon>Agaricales</taxon>
        <taxon>Agaricineae</taxon>
        <taxon>Hydnangiaceae</taxon>
        <taxon>Laccaria</taxon>
    </lineage>
</organism>
<dbReference type="KEGG" id="lbc:LACBIDRAFT_296882"/>
<dbReference type="InParanoid" id="B0D9H3"/>
<accession>B0D9H3</accession>
<name>B0D9H3_LACBS</name>
<dbReference type="RefSeq" id="XP_001880577.1">
    <property type="nucleotide sequence ID" value="XM_001880542.1"/>
</dbReference>
<dbReference type="HOGENOM" id="CLU_2237063_0_0_1"/>
<dbReference type="Proteomes" id="UP000001194">
    <property type="component" value="Unassembled WGS sequence"/>
</dbReference>
<feature type="region of interest" description="Disordered" evidence="1">
    <location>
        <begin position="37"/>
        <end position="65"/>
    </location>
</feature>
<evidence type="ECO:0000313" key="2">
    <source>
        <dbReference type="EMBL" id="EDR08352.1"/>
    </source>
</evidence>
<proteinExistence type="predicted"/>
<reference evidence="2 3" key="1">
    <citation type="journal article" date="2008" name="Nature">
        <title>The genome of Laccaria bicolor provides insights into mycorrhizal symbiosis.</title>
        <authorList>
            <person name="Martin F."/>
            <person name="Aerts A."/>
            <person name="Ahren D."/>
            <person name="Brun A."/>
            <person name="Danchin E.G.J."/>
            <person name="Duchaussoy F."/>
            <person name="Gibon J."/>
            <person name="Kohler A."/>
            <person name="Lindquist E."/>
            <person name="Pereda V."/>
            <person name="Salamov A."/>
            <person name="Shapiro H.J."/>
            <person name="Wuyts J."/>
            <person name="Blaudez D."/>
            <person name="Buee M."/>
            <person name="Brokstein P."/>
            <person name="Canbaeck B."/>
            <person name="Cohen D."/>
            <person name="Courty P.E."/>
            <person name="Coutinho P.M."/>
            <person name="Delaruelle C."/>
            <person name="Detter J.C."/>
            <person name="Deveau A."/>
            <person name="DiFazio S."/>
            <person name="Duplessis S."/>
            <person name="Fraissinet-Tachet L."/>
            <person name="Lucic E."/>
            <person name="Frey-Klett P."/>
            <person name="Fourrey C."/>
            <person name="Feussner I."/>
            <person name="Gay G."/>
            <person name="Grimwood J."/>
            <person name="Hoegger P.J."/>
            <person name="Jain P."/>
            <person name="Kilaru S."/>
            <person name="Labbe J."/>
            <person name="Lin Y.C."/>
            <person name="Legue V."/>
            <person name="Le Tacon F."/>
            <person name="Marmeisse R."/>
            <person name="Melayah D."/>
            <person name="Montanini B."/>
            <person name="Muratet M."/>
            <person name="Nehls U."/>
            <person name="Niculita-Hirzel H."/>
            <person name="Oudot-Le Secq M.P."/>
            <person name="Peter M."/>
            <person name="Quesneville H."/>
            <person name="Rajashekar B."/>
            <person name="Reich M."/>
            <person name="Rouhier N."/>
            <person name="Schmutz J."/>
            <person name="Yin T."/>
            <person name="Chalot M."/>
            <person name="Henrissat B."/>
            <person name="Kuees U."/>
            <person name="Lucas S."/>
            <person name="Van de Peer Y."/>
            <person name="Podila G.K."/>
            <person name="Polle A."/>
            <person name="Pukkila P.J."/>
            <person name="Richardson P.M."/>
            <person name="Rouze P."/>
            <person name="Sanders I.R."/>
            <person name="Stajich J.E."/>
            <person name="Tunlid A."/>
            <person name="Tuskan G."/>
            <person name="Grigoriev I.V."/>
        </authorList>
    </citation>
    <scope>NUCLEOTIDE SEQUENCE [LARGE SCALE GENOMIC DNA]</scope>
    <source>
        <strain evidence="3">S238N-H82 / ATCC MYA-4686</strain>
    </source>
</reference>
<feature type="region of interest" description="Disordered" evidence="1">
    <location>
        <begin position="1"/>
        <end position="25"/>
    </location>
</feature>